<dbReference type="Proteomes" id="UP000628775">
    <property type="component" value="Unassembled WGS sequence"/>
</dbReference>
<keyword evidence="5" id="KW-0677">Repeat</keyword>
<evidence type="ECO:0000256" key="3">
    <source>
        <dbReference type="ARBA" id="ARBA00022679"/>
    </source>
</evidence>
<evidence type="ECO:0000256" key="7">
    <source>
        <dbReference type="ARBA" id="ARBA00023136"/>
    </source>
</evidence>
<dbReference type="InterPro" id="IPR025202">
    <property type="entry name" value="PLD-like_dom"/>
</dbReference>
<name>A0A8J2VK37_9BACL</name>
<dbReference type="PANTHER" id="PTHR21248">
    <property type="entry name" value="CARDIOLIPIN SYNTHASE"/>
    <property type="match status" value="1"/>
</dbReference>
<keyword evidence="4 9" id="KW-0812">Transmembrane</keyword>
<evidence type="ECO:0000259" key="10">
    <source>
        <dbReference type="PROSITE" id="PS50035"/>
    </source>
</evidence>
<reference evidence="11" key="2">
    <citation type="submission" date="2020-09" db="EMBL/GenBank/DDBJ databases">
        <authorList>
            <person name="Sun Q."/>
            <person name="Zhou Y."/>
        </authorList>
    </citation>
    <scope>NUCLEOTIDE SEQUENCE</scope>
    <source>
        <strain evidence="11">CGMCC 1.15371</strain>
    </source>
</reference>
<dbReference type="NCBIfam" id="TIGR04265">
    <property type="entry name" value="bac_cardiolipin"/>
    <property type="match status" value="1"/>
</dbReference>
<dbReference type="CDD" id="cd09110">
    <property type="entry name" value="PLDc_CLS_1"/>
    <property type="match status" value="1"/>
</dbReference>
<keyword evidence="12" id="KW-1185">Reference proteome</keyword>
<keyword evidence="2" id="KW-1003">Cell membrane</keyword>
<dbReference type="Gene3D" id="3.30.870.10">
    <property type="entry name" value="Endonuclease Chain A"/>
    <property type="match status" value="2"/>
</dbReference>
<keyword evidence="3" id="KW-0808">Transferase</keyword>
<protein>
    <recommendedName>
        <fullName evidence="8">Cardiolipin synthase</fullName>
        <ecNumber evidence="8">2.7.8.-</ecNumber>
    </recommendedName>
</protein>
<evidence type="ECO:0000256" key="9">
    <source>
        <dbReference type="SAM" id="Phobius"/>
    </source>
</evidence>
<organism evidence="11 12">
    <name type="scientific">Pullulanibacillus camelliae</name>
    <dbReference type="NCBI Taxonomy" id="1707096"/>
    <lineage>
        <taxon>Bacteria</taxon>
        <taxon>Bacillati</taxon>
        <taxon>Bacillota</taxon>
        <taxon>Bacilli</taxon>
        <taxon>Bacillales</taxon>
        <taxon>Sporolactobacillaceae</taxon>
        <taxon>Pullulanibacillus</taxon>
    </lineage>
</organism>
<dbReference type="InterPro" id="IPR022924">
    <property type="entry name" value="Cardiolipin_synthase"/>
</dbReference>
<reference evidence="11" key="1">
    <citation type="journal article" date="2014" name="Int. J. Syst. Evol. Microbiol.">
        <title>Complete genome sequence of Corynebacterium casei LMG S-19264T (=DSM 44701T), isolated from a smear-ripened cheese.</title>
        <authorList>
            <consortium name="US DOE Joint Genome Institute (JGI-PGF)"/>
            <person name="Walter F."/>
            <person name="Albersmeier A."/>
            <person name="Kalinowski J."/>
            <person name="Ruckert C."/>
        </authorList>
    </citation>
    <scope>NUCLEOTIDE SEQUENCE</scope>
    <source>
        <strain evidence="11">CGMCC 1.15371</strain>
    </source>
</reference>
<evidence type="ECO:0000256" key="6">
    <source>
        <dbReference type="ARBA" id="ARBA00022989"/>
    </source>
</evidence>
<feature type="domain" description="PLD phosphodiesterase" evidence="10">
    <location>
        <begin position="315"/>
        <end position="342"/>
    </location>
</feature>
<feature type="transmembrane region" description="Helical" evidence="9">
    <location>
        <begin position="6"/>
        <end position="26"/>
    </location>
</feature>
<evidence type="ECO:0000256" key="4">
    <source>
        <dbReference type="ARBA" id="ARBA00022692"/>
    </source>
</evidence>
<evidence type="ECO:0000313" key="12">
    <source>
        <dbReference type="Proteomes" id="UP000628775"/>
    </source>
</evidence>
<dbReference type="EC" id="2.7.8.-" evidence="8"/>
<dbReference type="InterPro" id="IPR001736">
    <property type="entry name" value="PLipase_D/transphosphatidylase"/>
</dbReference>
<evidence type="ECO:0000256" key="8">
    <source>
        <dbReference type="NCBIfam" id="TIGR04265"/>
    </source>
</evidence>
<dbReference type="PANTHER" id="PTHR21248:SF7">
    <property type="entry name" value="MINOR CARDIOLIPIN SYNTHASE CLSB"/>
    <property type="match status" value="1"/>
</dbReference>
<dbReference type="GO" id="GO:0008808">
    <property type="term" value="F:cardiolipin synthase activity"/>
    <property type="evidence" value="ECO:0007669"/>
    <property type="project" value="UniProtKB-UniRule"/>
</dbReference>
<dbReference type="GO" id="GO:0032049">
    <property type="term" value="P:cardiolipin biosynthetic process"/>
    <property type="evidence" value="ECO:0007669"/>
    <property type="project" value="UniProtKB-UniRule"/>
</dbReference>
<evidence type="ECO:0000256" key="1">
    <source>
        <dbReference type="ARBA" id="ARBA00004236"/>
    </source>
</evidence>
<proteinExistence type="predicted"/>
<dbReference type="PIRSF" id="PIRSF000850">
    <property type="entry name" value="Phospholipase_D_PSS"/>
    <property type="match status" value="1"/>
</dbReference>
<evidence type="ECO:0000313" key="11">
    <source>
        <dbReference type="EMBL" id="GGE28686.1"/>
    </source>
</evidence>
<dbReference type="SUPFAM" id="SSF56024">
    <property type="entry name" value="Phospholipase D/nuclease"/>
    <property type="match status" value="2"/>
</dbReference>
<dbReference type="AlphaFoldDB" id="A0A8J2VK37"/>
<dbReference type="PROSITE" id="PS50035">
    <property type="entry name" value="PLD"/>
    <property type="match status" value="2"/>
</dbReference>
<evidence type="ECO:0000256" key="5">
    <source>
        <dbReference type="ARBA" id="ARBA00022737"/>
    </source>
</evidence>
<accession>A0A8J2VK37</accession>
<feature type="domain" description="PLD phosphodiesterase" evidence="10">
    <location>
        <begin position="144"/>
        <end position="171"/>
    </location>
</feature>
<dbReference type="Pfam" id="PF13091">
    <property type="entry name" value="PLDc_2"/>
    <property type="match status" value="2"/>
</dbReference>
<comment type="subcellular location">
    <subcellularLocation>
        <location evidence="1">Cell membrane</location>
    </subcellularLocation>
</comment>
<dbReference type="SMART" id="SM00155">
    <property type="entry name" value="PLDc"/>
    <property type="match status" value="2"/>
</dbReference>
<keyword evidence="6 9" id="KW-1133">Transmembrane helix</keyword>
<gene>
    <name evidence="11" type="primary">cls</name>
    <name evidence="11" type="ORF">GCM10011391_04060</name>
</gene>
<dbReference type="GO" id="GO:0005886">
    <property type="term" value="C:plasma membrane"/>
    <property type="evidence" value="ECO:0007669"/>
    <property type="project" value="UniProtKB-SubCell"/>
</dbReference>
<sequence length="402" mass="46097">MPMLWTIIVVLIVIILIIIAALVDLITGFKKDVGKYSAPKPAPSQTTVTLFSDGHRFIDALKRDMSQAKQHIHLAFFIFRYDQIGQELVDTLLSYARKGVKIRLLLDYLGSRGFPKKIQNKLSEAGIELGFTAKPTFPFTVYSLNRRNHHKTVVIDGKIGYFGGFNIGDEYLGIKSDMGDWRDYHLRLEGEGVKELQKQFLYNWQITRQQALDGDEFFPALPQGKSNMSFVPTAGKGLEALFIEHLSKAKKRLFIGTPYFIPTKRMQNVLIGLLKRNVEVTLLLPLKRDHPFVRPASFHFLGQLLNCGAKVYHFYQGFYHAKVFIVDDSSCYLGTANFDQRSFFWNDEMNAFIYDQELIAEVEKMTIEDLRRSTPFTIDDLKKRSAYEKLKTTLSLPMSPLL</sequence>
<dbReference type="EMBL" id="BMIR01000001">
    <property type="protein sequence ID" value="GGE28686.1"/>
    <property type="molecule type" value="Genomic_DNA"/>
</dbReference>
<evidence type="ECO:0000256" key="2">
    <source>
        <dbReference type="ARBA" id="ARBA00022475"/>
    </source>
</evidence>
<dbReference type="CDD" id="cd09112">
    <property type="entry name" value="PLDc_CLS_2"/>
    <property type="match status" value="1"/>
</dbReference>
<keyword evidence="7 9" id="KW-0472">Membrane</keyword>
<comment type="caution">
    <text evidence="11">The sequence shown here is derived from an EMBL/GenBank/DDBJ whole genome shotgun (WGS) entry which is preliminary data.</text>
</comment>